<reference evidence="2 3" key="1">
    <citation type="journal article" date="2021" name="Elife">
        <title>Chloroplast acquisition without the gene transfer in kleptoplastic sea slugs, Plakobranchus ocellatus.</title>
        <authorList>
            <person name="Maeda T."/>
            <person name="Takahashi S."/>
            <person name="Yoshida T."/>
            <person name="Shimamura S."/>
            <person name="Takaki Y."/>
            <person name="Nagai Y."/>
            <person name="Toyoda A."/>
            <person name="Suzuki Y."/>
            <person name="Arimoto A."/>
            <person name="Ishii H."/>
            <person name="Satoh N."/>
            <person name="Nishiyama T."/>
            <person name="Hasebe M."/>
            <person name="Maruyama T."/>
            <person name="Minagawa J."/>
            <person name="Obokata J."/>
            <person name="Shigenobu S."/>
        </authorList>
    </citation>
    <scope>NUCLEOTIDE SEQUENCE [LARGE SCALE GENOMIC DNA]</scope>
</reference>
<evidence type="ECO:0000313" key="3">
    <source>
        <dbReference type="Proteomes" id="UP000735302"/>
    </source>
</evidence>
<dbReference type="AlphaFoldDB" id="A0AAV3ZR78"/>
<gene>
    <name evidence="2" type="ORF">PoB_002342400</name>
</gene>
<evidence type="ECO:0000313" key="2">
    <source>
        <dbReference type="EMBL" id="GFN96918.1"/>
    </source>
</evidence>
<comment type="caution">
    <text evidence="2">The sequence shown here is derived from an EMBL/GenBank/DDBJ whole genome shotgun (WGS) entry which is preliminary data.</text>
</comment>
<proteinExistence type="predicted"/>
<evidence type="ECO:0000256" key="1">
    <source>
        <dbReference type="SAM" id="MobiDB-lite"/>
    </source>
</evidence>
<dbReference type="EMBL" id="BLXT01002711">
    <property type="protein sequence ID" value="GFN96918.1"/>
    <property type="molecule type" value="Genomic_DNA"/>
</dbReference>
<sequence>MHDAPLLPSVRGNAHLMLIVRMHFNTCLSINEENTRANTVILLQRKSSFALGQTTNKMVRFFNVKLMKFALTVGRPQQCPEGCMTNKDPHPPSPFLSSPVVDEGTQR</sequence>
<feature type="region of interest" description="Disordered" evidence="1">
    <location>
        <begin position="80"/>
        <end position="107"/>
    </location>
</feature>
<dbReference type="Proteomes" id="UP000735302">
    <property type="component" value="Unassembled WGS sequence"/>
</dbReference>
<organism evidence="2 3">
    <name type="scientific">Plakobranchus ocellatus</name>
    <dbReference type="NCBI Taxonomy" id="259542"/>
    <lineage>
        <taxon>Eukaryota</taxon>
        <taxon>Metazoa</taxon>
        <taxon>Spiralia</taxon>
        <taxon>Lophotrochozoa</taxon>
        <taxon>Mollusca</taxon>
        <taxon>Gastropoda</taxon>
        <taxon>Heterobranchia</taxon>
        <taxon>Euthyneura</taxon>
        <taxon>Panpulmonata</taxon>
        <taxon>Sacoglossa</taxon>
        <taxon>Placobranchoidea</taxon>
        <taxon>Plakobranchidae</taxon>
        <taxon>Plakobranchus</taxon>
    </lineage>
</organism>
<protein>
    <submittedName>
        <fullName evidence="2">Uncharacterized protein</fullName>
    </submittedName>
</protein>
<keyword evidence="3" id="KW-1185">Reference proteome</keyword>
<name>A0AAV3ZR78_9GAST</name>
<accession>A0AAV3ZR78</accession>